<evidence type="ECO:0000313" key="3">
    <source>
        <dbReference type="Proteomes" id="UP000482155"/>
    </source>
</evidence>
<dbReference type="RefSeq" id="WP_163963139.1">
    <property type="nucleotide sequence ID" value="NZ_JAAIVB010000037.1"/>
</dbReference>
<dbReference type="EMBL" id="JAAIVB010000037">
    <property type="protein sequence ID" value="NEX61690.1"/>
    <property type="molecule type" value="Genomic_DNA"/>
</dbReference>
<keyword evidence="3" id="KW-1185">Reference proteome</keyword>
<organism evidence="2 3">
    <name type="scientific">Noviherbaspirillum galbum</name>
    <dbReference type="NCBI Taxonomy" id="2709383"/>
    <lineage>
        <taxon>Bacteria</taxon>
        <taxon>Pseudomonadati</taxon>
        <taxon>Pseudomonadota</taxon>
        <taxon>Betaproteobacteria</taxon>
        <taxon>Burkholderiales</taxon>
        <taxon>Oxalobacteraceae</taxon>
        <taxon>Noviherbaspirillum</taxon>
    </lineage>
</organism>
<dbReference type="AlphaFoldDB" id="A0A6B3SLN7"/>
<evidence type="ECO:0000256" key="1">
    <source>
        <dbReference type="SAM" id="SignalP"/>
    </source>
</evidence>
<dbReference type="Proteomes" id="UP000482155">
    <property type="component" value="Unassembled WGS sequence"/>
</dbReference>
<keyword evidence="1" id="KW-0732">Signal</keyword>
<dbReference type="Pfam" id="PF13432">
    <property type="entry name" value="TPR_16"/>
    <property type="match status" value="2"/>
</dbReference>
<feature type="chain" id="PRO_5025514176" evidence="1">
    <location>
        <begin position="34"/>
        <end position="419"/>
    </location>
</feature>
<dbReference type="InterPro" id="IPR011990">
    <property type="entry name" value="TPR-like_helical_dom_sf"/>
</dbReference>
<sequence length="419" mass="45408">MTQFRFAHIGLLLAAIGLNTVPALFGAVPAAYAAGEQQTLRPEVGKPLQAAGELMKAHKYKEALAKVRETDAIGGKTPQETYTIERMRASIAAAAGDTAVAIKSFEYLLDSGKLAPAEQTKFTSALGAMYYQQKDYPKAISTWQRYFKEGGDDPKIRTLLNQTYYLAGDYPAAQKAIAGEVAAEEKAGQAPSEEQLQLLANIALKQNDKAAYVQSIEKLVAYYPKKEYWADLINRVQGKPGFSDRLTLDVYRLKMAIGQMKDANDYMEMAQLALQAGFPAEAVKVMEAGYKAGALGNGAEAERQKRLRDLANKQAADDQKTMAQGEAEAQKAKDGTALVNLGYAYVTAGQADKGLALMDQGIKKGNLKRPDDAKLHYGVAQLQAGKKSEGVQTLKSVQGNDGTADLARYWILQSNSKTS</sequence>
<reference evidence="2 3" key="1">
    <citation type="submission" date="2020-02" db="EMBL/GenBank/DDBJ databases">
        <authorList>
            <person name="Kim M.K."/>
        </authorList>
    </citation>
    <scope>NUCLEOTIDE SEQUENCE [LARGE SCALE GENOMIC DNA]</scope>
    <source>
        <strain evidence="2 3">17J57-3</strain>
    </source>
</reference>
<name>A0A6B3SLN7_9BURK</name>
<dbReference type="Gene3D" id="1.25.40.10">
    <property type="entry name" value="Tetratricopeptide repeat domain"/>
    <property type="match status" value="1"/>
</dbReference>
<proteinExistence type="predicted"/>
<protein>
    <submittedName>
        <fullName evidence="2">Tetratricopeptide repeat protein</fullName>
    </submittedName>
</protein>
<evidence type="ECO:0000313" key="2">
    <source>
        <dbReference type="EMBL" id="NEX61690.1"/>
    </source>
</evidence>
<accession>A0A6B3SLN7</accession>
<dbReference type="SUPFAM" id="SSF48452">
    <property type="entry name" value="TPR-like"/>
    <property type="match status" value="1"/>
</dbReference>
<gene>
    <name evidence="2" type="ORF">G3574_11420</name>
</gene>
<feature type="signal peptide" evidence="1">
    <location>
        <begin position="1"/>
        <end position="33"/>
    </location>
</feature>
<comment type="caution">
    <text evidence="2">The sequence shown here is derived from an EMBL/GenBank/DDBJ whole genome shotgun (WGS) entry which is preliminary data.</text>
</comment>